<keyword evidence="4" id="KW-1185">Reference proteome</keyword>
<evidence type="ECO:0000259" key="2">
    <source>
        <dbReference type="Pfam" id="PF07811"/>
    </source>
</evidence>
<name>A0A417YXS5_9BACI</name>
<proteinExistence type="predicted"/>
<dbReference type="InterPro" id="IPR012495">
    <property type="entry name" value="TadE-like_dom"/>
</dbReference>
<gene>
    <name evidence="3" type="ORF">D1B31_02805</name>
</gene>
<evidence type="ECO:0000313" key="3">
    <source>
        <dbReference type="EMBL" id="RHW42546.1"/>
    </source>
</evidence>
<dbReference type="Pfam" id="PF07811">
    <property type="entry name" value="TadE"/>
    <property type="match status" value="1"/>
</dbReference>
<dbReference type="RefSeq" id="WP_118919243.1">
    <property type="nucleotide sequence ID" value="NZ_QWEG01000002.1"/>
</dbReference>
<dbReference type="OrthoDB" id="1683505at2"/>
<keyword evidence="1" id="KW-0812">Transmembrane</keyword>
<sequence>MKSEKGQSMVETALILPILVIMLFGIVDFGRLLHAYLALDHAGREAARAISIQEDPPTVLATTKNSLKNKNIDAIVKIKETKIESGKPVTVIITHNFKFITPLVSFINGLKDYSIENSTVMRVE</sequence>
<feature type="domain" description="TadE-like" evidence="2">
    <location>
        <begin position="6"/>
        <end position="48"/>
    </location>
</feature>
<dbReference type="EMBL" id="QWEG01000002">
    <property type="protein sequence ID" value="RHW42546.1"/>
    <property type="molecule type" value="Genomic_DNA"/>
</dbReference>
<evidence type="ECO:0000256" key="1">
    <source>
        <dbReference type="SAM" id="Phobius"/>
    </source>
</evidence>
<accession>A0A417YXS5</accession>
<keyword evidence="1" id="KW-0472">Membrane</keyword>
<keyword evidence="1" id="KW-1133">Transmembrane helix</keyword>
<evidence type="ECO:0000313" key="4">
    <source>
        <dbReference type="Proteomes" id="UP000284416"/>
    </source>
</evidence>
<organism evidence="3 4">
    <name type="scientific">Neobacillus notoginsengisoli</name>
    <dbReference type="NCBI Taxonomy" id="1578198"/>
    <lineage>
        <taxon>Bacteria</taxon>
        <taxon>Bacillati</taxon>
        <taxon>Bacillota</taxon>
        <taxon>Bacilli</taxon>
        <taxon>Bacillales</taxon>
        <taxon>Bacillaceae</taxon>
        <taxon>Neobacillus</taxon>
    </lineage>
</organism>
<dbReference type="Proteomes" id="UP000284416">
    <property type="component" value="Unassembled WGS sequence"/>
</dbReference>
<dbReference type="AlphaFoldDB" id="A0A417YXS5"/>
<protein>
    <submittedName>
        <fullName evidence="3">Pilus assembly protein</fullName>
    </submittedName>
</protein>
<comment type="caution">
    <text evidence="3">The sequence shown here is derived from an EMBL/GenBank/DDBJ whole genome shotgun (WGS) entry which is preliminary data.</text>
</comment>
<reference evidence="3 4" key="1">
    <citation type="journal article" date="2017" name="Int. J. Syst. Evol. Microbiol.">
        <title>Bacillus notoginsengisoli sp. nov., a novel bacterium isolated from the rhizosphere of Panax notoginseng.</title>
        <authorList>
            <person name="Zhang M.Y."/>
            <person name="Cheng J."/>
            <person name="Cai Y."/>
            <person name="Zhang T.Y."/>
            <person name="Wu Y.Y."/>
            <person name="Manikprabhu D."/>
            <person name="Li W.J."/>
            <person name="Zhang Y.X."/>
        </authorList>
    </citation>
    <scope>NUCLEOTIDE SEQUENCE [LARGE SCALE GENOMIC DNA]</scope>
    <source>
        <strain evidence="3 4">JCM 30743</strain>
    </source>
</reference>
<feature type="transmembrane region" description="Helical" evidence="1">
    <location>
        <begin position="12"/>
        <end position="33"/>
    </location>
</feature>